<evidence type="ECO:0000313" key="3">
    <source>
        <dbReference type="EMBL" id="RKQ70744.1"/>
    </source>
</evidence>
<evidence type="ECO:0000313" key="4">
    <source>
        <dbReference type="Proteomes" id="UP000282211"/>
    </source>
</evidence>
<dbReference type="EMBL" id="RBII01000001">
    <property type="protein sequence ID" value="RKQ70744.1"/>
    <property type="molecule type" value="Genomic_DNA"/>
</dbReference>
<keyword evidence="4" id="KW-1185">Reference proteome</keyword>
<evidence type="ECO:0000259" key="2">
    <source>
        <dbReference type="Pfam" id="PF10988"/>
    </source>
</evidence>
<dbReference type="OrthoDB" id="8480711at2"/>
<sequence length="232" mass="24846">MFKLTQLKSISAISILTISGLIASQAQAHPEHDEGKNKTAEVEKTFNYSGFDEIEIAGVFNMDVQIGKAFSIHTAGDKKEMERLKVTLKNDVLILDMSEGNKRKRWGKNNHGIDVTITMPSLNGLEIAGIGSGNIYGIDSDAFSLDVSGIGGIQLDGSCRTLDVDFDGMGDVDAKNLKCETVDIDVSGMGAASVYASESVDADMSGMGSIDVYGNPKKVKKDKGFMSSINIH</sequence>
<feature type="chain" id="PRO_5019187018" evidence="1">
    <location>
        <begin position="29"/>
        <end position="232"/>
    </location>
</feature>
<gene>
    <name evidence="3" type="ORF">DES40_0043</name>
</gene>
<proteinExistence type="predicted"/>
<dbReference type="PANTHER" id="PTHR39200">
    <property type="entry name" value="HYPOTHETICAL EXPORTED PROTEIN"/>
    <property type="match status" value="1"/>
</dbReference>
<dbReference type="Pfam" id="PF10988">
    <property type="entry name" value="DUF2807"/>
    <property type="match status" value="1"/>
</dbReference>
<keyword evidence="1" id="KW-0732">Signal</keyword>
<name>A0A420WI91_9PROT</name>
<accession>A0A420WI91</accession>
<organism evidence="3 4">
    <name type="scientific">Litorimonas taeanensis</name>
    <dbReference type="NCBI Taxonomy" id="568099"/>
    <lineage>
        <taxon>Bacteria</taxon>
        <taxon>Pseudomonadati</taxon>
        <taxon>Pseudomonadota</taxon>
        <taxon>Alphaproteobacteria</taxon>
        <taxon>Maricaulales</taxon>
        <taxon>Robiginitomaculaceae</taxon>
    </lineage>
</organism>
<dbReference type="PANTHER" id="PTHR39200:SF1">
    <property type="entry name" value="AUTO-TRANSPORTER ADHESIN HEAD GIN DOMAIN-CONTAINING PROTEIN-RELATED"/>
    <property type="match status" value="1"/>
</dbReference>
<dbReference type="InParanoid" id="A0A420WI91"/>
<evidence type="ECO:0000256" key="1">
    <source>
        <dbReference type="SAM" id="SignalP"/>
    </source>
</evidence>
<dbReference type="Gene3D" id="2.160.20.120">
    <property type="match status" value="2"/>
</dbReference>
<dbReference type="AlphaFoldDB" id="A0A420WI91"/>
<dbReference type="Proteomes" id="UP000282211">
    <property type="component" value="Unassembled WGS sequence"/>
</dbReference>
<protein>
    <submittedName>
        <fullName evidence="3">Putative autotransporter adhesin-like protein</fullName>
    </submittedName>
</protein>
<feature type="domain" description="Putative auto-transporter adhesin head GIN" evidence="2">
    <location>
        <begin position="51"/>
        <end position="216"/>
    </location>
</feature>
<feature type="signal peptide" evidence="1">
    <location>
        <begin position="1"/>
        <end position="28"/>
    </location>
</feature>
<dbReference type="InterPro" id="IPR021255">
    <property type="entry name" value="DUF2807"/>
</dbReference>
<comment type="caution">
    <text evidence="3">The sequence shown here is derived from an EMBL/GenBank/DDBJ whole genome shotgun (WGS) entry which is preliminary data.</text>
</comment>
<reference evidence="3 4" key="1">
    <citation type="submission" date="2018-10" db="EMBL/GenBank/DDBJ databases">
        <title>Genomic Encyclopedia of Type Strains, Phase IV (KMG-IV): sequencing the most valuable type-strain genomes for metagenomic binning, comparative biology and taxonomic classification.</title>
        <authorList>
            <person name="Goeker M."/>
        </authorList>
    </citation>
    <scope>NUCLEOTIDE SEQUENCE [LARGE SCALE GENOMIC DNA]</scope>
    <source>
        <strain evidence="3 4">DSM 22008</strain>
    </source>
</reference>
<dbReference type="RefSeq" id="WP_121098578.1">
    <property type="nucleotide sequence ID" value="NZ_RBII01000001.1"/>
</dbReference>